<dbReference type="EMBL" id="CAKMRJ010002223">
    <property type="protein sequence ID" value="CAH1428442.1"/>
    <property type="molecule type" value="Genomic_DNA"/>
</dbReference>
<reference evidence="2 3" key="1">
    <citation type="submission" date="2022-01" db="EMBL/GenBank/DDBJ databases">
        <authorList>
            <person name="Xiong W."/>
            <person name="Schranz E."/>
        </authorList>
    </citation>
    <scope>NUCLEOTIDE SEQUENCE [LARGE SCALE GENOMIC DNA]</scope>
</reference>
<sequence length="157" mass="18055">MMFLPYLNWLWATGLELDLVNFTIVLRIAMIFLLFSLPFALNPIASFNQHQKGSPHRFHTSNRSKIILLPHYYVFFRGQQNLGKLEFNWRIVMATIIGFLGSAAALSKSEEHQQGKQSGHQPSLISLSRRCLNKWKGLKKFMNPSSTSKKGLQHQIL</sequence>
<keyword evidence="1" id="KW-1133">Transmembrane helix</keyword>
<dbReference type="AlphaFoldDB" id="A0AAU9MPE5"/>
<proteinExistence type="predicted"/>
<comment type="caution">
    <text evidence="2">The sequence shown here is derived from an EMBL/GenBank/DDBJ whole genome shotgun (WGS) entry which is preliminary data.</text>
</comment>
<name>A0AAU9MPE5_9ASTR</name>
<evidence type="ECO:0000313" key="3">
    <source>
        <dbReference type="Proteomes" id="UP001157418"/>
    </source>
</evidence>
<protein>
    <submittedName>
        <fullName evidence="2">Uncharacterized protein</fullName>
    </submittedName>
</protein>
<feature type="transmembrane region" description="Helical" evidence="1">
    <location>
        <begin position="20"/>
        <end position="41"/>
    </location>
</feature>
<dbReference type="Proteomes" id="UP001157418">
    <property type="component" value="Unassembled WGS sequence"/>
</dbReference>
<organism evidence="2 3">
    <name type="scientific">Lactuca virosa</name>
    <dbReference type="NCBI Taxonomy" id="75947"/>
    <lineage>
        <taxon>Eukaryota</taxon>
        <taxon>Viridiplantae</taxon>
        <taxon>Streptophyta</taxon>
        <taxon>Embryophyta</taxon>
        <taxon>Tracheophyta</taxon>
        <taxon>Spermatophyta</taxon>
        <taxon>Magnoliopsida</taxon>
        <taxon>eudicotyledons</taxon>
        <taxon>Gunneridae</taxon>
        <taxon>Pentapetalae</taxon>
        <taxon>asterids</taxon>
        <taxon>campanulids</taxon>
        <taxon>Asterales</taxon>
        <taxon>Asteraceae</taxon>
        <taxon>Cichorioideae</taxon>
        <taxon>Cichorieae</taxon>
        <taxon>Lactucinae</taxon>
        <taxon>Lactuca</taxon>
    </lineage>
</organism>
<keyword evidence="1" id="KW-0472">Membrane</keyword>
<gene>
    <name evidence="2" type="ORF">LVIROSA_LOCUS15371</name>
</gene>
<evidence type="ECO:0000256" key="1">
    <source>
        <dbReference type="SAM" id="Phobius"/>
    </source>
</evidence>
<keyword evidence="3" id="KW-1185">Reference proteome</keyword>
<accession>A0AAU9MPE5</accession>
<feature type="transmembrane region" description="Helical" evidence="1">
    <location>
        <begin position="87"/>
        <end position="106"/>
    </location>
</feature>
<evidence type="ECO:0000313" key="2">
    <source>
        <dbReference type="EMBL" id="CAH1428442.1"/>
    </source>
</evidence>
<keyword evidence="1" id="KW-0812">Transmembrane</keyword>